<dbReference type="Gene3D" id="3.40.50.2000">
    <property type="entry name" value="Glycogen Phosphorylase B"/>
    <property type="match status" value="1"/>
</dbReference>
<reference evidence="2" key="1">
    <citation type="submission" date="2012-02" db="EMBL/GenBank/DDBJ databases">
        <title>Whole genome shotgun sequence of Gordonia otitidis NBRC 100426.</title>
        <authorList>
            <person name="Yoshida I."/>
            <person name="Hosoyama A."/>
            <person name="Tsuchikane K."/>
            <person name="Katsumata H."/>
            <person name="Yamazaki S."/>
            <person name="Fujita N."/>
        </authorList>
    </citation>
    <scope>NUCLEOTIDE SEQUENCE [LARGE SCALE GENOMIC DNA]</scope>
    <source>
        <strain evidence="2">NBRC 100426</strain>
    </source>
</reference>
<dbReference type="STRING" id="1108044.GOOTI_199_00100"/>
<evidence type="ECO:0000313" key="2">
    <source>
        <dbReference type="EMBL" id="GAB36132.1"/>
    </source>
</evidence>
<comment type="caution">
    <text evidence="2">The sequence shown here is derived from an EMBL/GenBank/DDBJ whole genome shotgun (WGS) entry which is preliminary data.</text>
</comment>
<keyword evidence="3" id="KW-1185">Reference proteome</keyword>
<dbReference type="SUPFAM" id="SSF53756">
    <property type="entry name" value="UDP-Glycosyltransferase/glycogen phosphorylase"/>
    <property type="match status" value="1"/>
</dbReference>
<dbReference type="Proteomes" id="UP000005038">
    <property type="component" value="Unassembled WGS sequence"/>
</dbReference>
<evidence type="ECO:0000256" key="1">
    <source>
        <dbReference type="ARBA" id="ARBA00022679"/>
    </source>
</evidence>
<dbReference type="EMBL" id="BAFB01000199">
    <property type="protein sequence ID" value="GAB36132.1"/>
    <property type="molecule type" value="Genomic_DNA"/>
</dbReference>
<dbReference type="GO" id="GO:0016757">
    <property type="term" value="F:glycosyltransferase activity"/>
    <property type="evidence" value="ECO:0007669"/>
    <property type="project" value="TreeGrafter"/>
</dbReference>
<dbReference type="AlphaFoldDB" id="H5TRM4"/>
<sequence length="324" mass="35011">MIGYYIHHQGSGHRTRAEAIARHLSAPVVALSSADIVGEDFTDVIALDRDDQNLDPRDPTAGGVLHWAPRGDRGLCRRMAQIARFADEHEPAAVVVDVSVEIALFVRLLGVPVIVVAMPGDRADPTHRRAYEVADAIIAPWPGDLYSPPWLDEFISKTTFVGGISRFEYRPATPDPALASDVLLMSGTGGESERPVVSLIAKRHPGLTVVGLGPAFGTWTDDPWPYLCSAQVVVINAGQGSVADVAAARRPAVVIPQRRPFAEQDATACTLEREGLAQVRSEWPEPDDWAKILHESSVTNADWSRWQTDGAAGRAAAAIEALLR</sequence>
<proteinExistence type="predicted"/>
<dbReference type="OrthoDB" id="9809594at2"/>
<organism evidence="2 3">
    <name type="scientific">Gordonia otitidis (strain DSM 44809 / CCUG 52243 / JCM 12355 / NBRC 100426 / IFM 10032)</name>
    <dbReference type="NCBI Taxonomy" id="1108044"/>
    <lineage>
        <taxon>Bacteria</taxon>
        <taxon>Bacillati</taxon>
        <taxon>Actinomycetota</taxon>
        <taxon>Actinomycetes</taxon>
        <taxon>Mycobacteriales</taxon>
        <taxon>Gordoniaceae</taxon>
        <taxon>Gordonia</taxon>
    </lineage>
</organism>
<evidence type="ECO:0000313" key="3">
    <source>
        <dbReference type="Proteomes" id="UP000005038"/>
    </source>
</evidence>
<dbReference type="RefSeq" id="WP_007240316.1">
    <property type="nucleotide sequence ID" value="NZ_BAFB01000199.1"/>
</dbReference>
<protein>
    <submittedName>
        <fullName evidence="2">Uncharacterized protein</fullName>
    </submittedName>
</protein>
<dbReference type="PANTHER" id="PTHR21015">
    <property type="entry name" value="UDP-N-ACETYLGLUCOSAMINE--N-ACETYLMURAMYL-(PENTAPEPTIDE) PYROPHOSPHORYL-UNDECAPRENOL N-ACETYLGLUCOSAMINE TRANSFERASE 1"/>
    <property type="match status" value="1"/>
</dbReference>
<name>H5TRM4_GORO1</name>
<keyword evidence="1" id="KW-0808">Transferase</keyword>
<gene>
    <name evidence="2" type="ORF">GOOTI_199_00100</name>
</gene>
<accession>H5TRM4</accession>
<dbReference type="PANTHER" id="PTHR21015:SF22">
    <property type="entry name" value="GLYCOSYLTRANSFERASE"/>
    <property type="match status" value="1"/>
</dbReference>